<feature type="domain" description="Protein kinase" evidence="5">
    <location>
        <begin position="1"/>
        <end position="284"/>
    </location>
</feature>
<proteinExistence type="predicted"/>
<dbReference type="GO" id="GO:0005524">
    <property type="term" value="F:ATP binding"/>
    <property type="evidence" value="ECO:0007669"/>
    <property type="project" value="UniProtKB-KW"/>
</dbReference>
<reference evidence="6 7" key="1">
    <citation type="submission" date="2016-07" db="EMBL/GenBank/DDBJ databases">
        <title>Draft genome of Scalindua rubra, obtained from a brine-seawater interface in the Red Sea, sheds light on salt adaptation in anammox bacteria.</title>
        <authorList>
            <person name="Speth D.R."/>
            <person name="Lagkouvardos I."/>
            <person name="Wang Y."/>
            <person name="Qian P.-Y."/>
            <person name="Dutilh B.E."/>
            <person name="Jetten M.S."/>
        </authorList>
    </citation>
    <scope>NUCLEOTIDE SEQUENCE [LARGE SCALE GENOMIC DNA]</scope>
    <source>
        <strain evidence="6">BSI-1</strain>
    </source>
</reference>
<dbReference type="PROSITE" id="PS50011">
    <property type="entry name" value="PROTEIN_KINASE_DOM"/>
    <property type="match status" value="1"/>
</dbReference>
<dbReference type="PANTHER" id="PTHR43289:SF6">
    <property type="entry name" value="SERINE_THREONINE-PROTEIN KINASE NEKL-3"/>
    <property type="match status" value="1"/>
</dbReference>
<keyword evidence="3 6" id="KW-0418">Kinase</keyword>
<dbReference type="Proteomes" id="UP000094056">
    <property type="component" value="Unassembled WGS sequence"/>
</dbReference>
<evidence type="ECO:0000256" key="3">
    <source>
        <dbReference type="ARBA" id="ARBA00022777"/>
    </source>
</evidence>
<dbReference type="AlphaFoldDB" id="A0A1E3XDN4"/>
<dbReference type="Gene3D" id="1.10.510.10">
    <property type="entry name" value="Transferase(Phosphotransferase) domain 1"/>
    <property type="match status" value="1"/>
</dbReference>
<keyword evidence="6" id="KW-0723">Serine/threonine-protein kinase</keyword>
<comment type="caution">
    <text evidence="6">The sequence shown here is derived from an EMBL/GenBank/DDBJ whole genome shotgun (WGS) entry which is preliminary data.</text>
</comment>
<keyword evidence="2" id="KW-0547">Nucleotide-binding</keyword>
<protein>
    <submittedName>
        <fullName evidence="6">Serine/threonine protein kinase</fullName>
    </submittedName>
</protein>
<dbReference type="PANTHER" id="PTHR43289">
    <property type="entry name" value="MITOGEN-ACTIVATED PROTEIN KINASE KINASE KINASE 20-RELATED"/>
    <property type="match status" value="1"/>
</dbReference>
<evidence type="ECO:0000256" key="1">
    <source>
        <dbReference type="ARBA" id="ARBA00022679"/>
    </source>
</evidence>
<keyword evidence="4" id="KW-0067">ATP-binding</keyword>
<dbReference type="InterPro" id="IPR000719">
    <property type="entry name" value="Prot_kinase_dom"/>
</dbReference>
<dbReference type="InterPro" id="IPR011009">
    <property type="entry name" value="Kinase-like_dom_sf"/>
</dbReference>
<evidence type="ECO:0000313" key="7">
    <source>
        <dbReference type="Proteomes" id="UP000094056"/>
    </source>
</evidence>
<dbReference type="SUPFAM" id="SSF56112">
    <property type="entry name" value="Protein kinase-like (PK-like)"/>
    <property type="match status" value="1"/>
</dbReference>
<evidence type="ECO:0000256" key="4">
    <source>
        <dbReference type="ARBA" id="ARBA00022840"/>
    </source>
</evidence>
<evidence type="ECO:0000256" key="2">
    <source>
        <dbReference type="ARBA" id="ARBA00022741"/>
    </source>
</evidence>
<dbReference type="Pfam" id="PF00069">
    <property type="entry name" value="Pkinase"/>
    <property type="match status" value="1"/>
</dbReference>
<evidence type="ECO:0000259" key="5">
    <source>
        <dbReference type="PROSITE" id="PS50011"/>
    </source>
</evidence>
<gene>
    <name evidence="6" type="ORF">SCARUB_01826</name>
</gene>
<organism evidence="6 7">
    <name type="scientific">Candidatus Scalindua rubra</name>
    <dbReference type="NCBI Taxonomy" id="1872076"/>
    <lineage>
        <taxon>Bacteria</taxon>
        <taxon>Pseudomonadati</taxon>
        <taxon>Planctomycetota</taxon>
        <taxon>Candidatus Brocadiia</taxon>
        <taxon>Candidatus Brocadiales</taxon>
        <taxon>Candidatus Scalinduaceae</taxon>
        <taxon>Candidatus Scalindua</taxon>
    </lineage>
</organism>
<accession>A0A1E3XDN4</accession>
<dbReference type="EMBL" id="MAYW01000039">
    <property type="protein sequence ID" value="ODS33064.1"/>
    <property type="molecule type" value="Genomic_DNA"/>
</dbReference>
<evidence type="ECO:0000313" key="6">
    <source>
        <dbReference type="EMBL" id="ODS33064.1"/>
    </source>
</evidence>
<sequence length="286" mass="32842">MYKTYKLHSLFFSVVNKMFKLGKYQFESFKYRPGHRANYAVLSQPGNREWGVKYSPTYSYDSEYVALKKFSHPQIPKRYDCGKEKLFENDKLVLKEHFIVLKHFEGEDIVEYYKQNGLPDSGEMENVVKYFASVADPLQYLHSNGYAHTDIKPGHLILDPSTGIVGLIDLELTIKIGEIIKGMTEEYASPEQKQMNSLLKDVTDRKGERVVLKQVKVDGRADLYSIGLLLYEVLTGKRRTKTNNHPIEINNAIPQKLNEIVMGLIDEDQSNRIPSAEILKEELASV</sequence>
<dbReference type="SMART" id="SM00220">
    <property type="entry name" value="S_TKc"/>
    <property type="match status" value="1"/>
</dbReference>
<dbReference type="GO" id="GO:0004674">
    <property type="term" value="F:protein serine/threonine kinase activity"/>
    <property type="evidence" value="ECO:0007669"/>
    <property type="project" value="UniProtKB-KW"/>
</dbReference>
<name>A0A1E3XDN4_9BACT</name>
<keyword evidence="1" id="KW-0808">Transferase</keyword>